<dbReference type="Proteomes" id="UP001238179">
    <property type="component" value="Chromosome"/>
</dbReference>
<sequence length="393" mass="42533">MTPPLAAIFALDVRTVLVLLFTGNAAMAGLIFVFEGFTAESGHRHPLRCYALARLLQSLAWLLMLQRGVLPGAFTVLAANNLLLAGFFMESLVALELARIHHPGARRMHFALSFAAFLAMNLATAFLRAPGYRTAATSLGVAVCMAIPSVLFVVDPRESAFRRVLGAGNLTFIGVLAARGVLAGFDPSFNLYSTGLVQSLTFFLLILMMVLGGAVVLLIAKEDADRELRELATQDSLTGLSNRRSFSTQAARVLAYHQRYGLEASLLFIDIDHFKAVNDRHGHAAGDRVILHLAAVLRRTIREFDLHCRYGGEEFVLLLPNSSLAEGLHVAERIREEVGHAGSATVPYTVSVGLAASRAQARDPLEDLLARSDAALYRAKQGGRDRVEVDGAA</sequence>
<feature type="transmembrane region" description="Helical" evidence="3">
    <location>
        <begin position="166"/>
        <end position="185"/>
    </location>
</feature>
<dbReference type="SUPFAM" id="SSF55073">
    <property type="entry name" value="Nucleotide cyclase"/>
    <property type="match status" value="1"/>
</dbReference>
<feature type="transmembrane region" description="Helical" evidence="3">
    <location>
        <begin position="135"/>
        <end position="154"/>
    </location>
</feature>
<dbReference type="GO" id="GO:0052621">
    <property type="term" value="F:diguanylate cyclase activity"/>
    <property type="evidence" value="ECO:0007669"/>
    <property type="project" value="UniProtKB-EC"/>
</dbReference>
<name>A0AA48K804_9BACT</name>
<dbReference type="EMBL" id="AP027080">
    <property type="protein sequence ID" value="BDU71721.1"/>
    <property type="molecule type" value="Genomic_DNA"/>
</dbReference>
<feature type="transmembrane region" description="Helical" evidence="3">
    <location>
        <begin position="16"/>
        <end position="37"/>
    </location>
</feature>
<keyword evidence="3" id="KW-1133">Transmembrane helix</keyword>
<feature type="transmembrane region" description="Helical" evidence="3">
    <location>
        <begin position="49"/>
        <end position="66"/>
    </location>
</feature>
<dbReference type="CDD" id="cd01949">
    <property type="entry name" value="GGDEF"/>
    <property type="match status" value="1"/>
</dbReference>
<evidence type="ECO:0000256" key="3">
    <source>
        <dbReference type="SAM" id="Phobius"/>
    </source>
</evidence>
<dbReference type="InterPro" id="IPR029787">
    <property type="entry name" value="Nucleotide_cyclase"/>
</dbReference>
<evidence type="ECO:0000259" key="4">
    <source>
        <dbReference type="PROSITE" id="PS50887"/>
    </source>
</evidence>
<dbReference type="RefSeq" id="WP_316414624.1">
    <property type="nucleotide sequence ID" value="NZ_AP027080.1"/>
</dbReference>
<dbReference type="NCBIfam" id="TIGR00254">
    <property type="entry name" value="GGDEF"/>
    <property type="match status" value="1"/>
</dbReference>
<reference evidence="6" key="1">
    <citation type="journal article" date="2023" name="Int. J. Syst. Evol. Microbiol.">
        <title>Mesoterricola silvestris gen. nov., sp. nov., Mesoterricola sediminis sp. nov., Geothrix oryzae sp. nov., Geothrix edaphica sp. nov., Geothrix rubra sp. nov., and Geothrix limicola sp. nov., six novel members of Acidobacteriota isolated from soils.</title>
        <authorList>
            <person name="Itoh H."/>
            <person name="Sugisawa Y."/>
            <person name="Mise K."/>
            <person name="Xu Z."/>
            <person name="Kuniyasu M."/>
            <person name="Ushijima N."/>
            <person name="Kawano K."/>
            <person name="Kobayashi E."/>
            <person name="Shiratori Y."/>
            <person name="Masuda Y."/>
            <person name="Senoo K."/>
        </authorList>
    </citation>
    <scope>NUCLEOTIDE SEQUENCE [LARGE SCALE GENOMIC DNA]</scope>
    <source>
        <strain evidence="6">W79</strain>
    </source>
</reference>
<dbReference type="PANTHER" id="PTHR45138:SF9">
    <property type="entry name" value="DIGUANYLATE CYCLASE DGCM-RELATED"/>
    <property type="match status" value="1"/>
</dbReference>
<feature type="transmembrane region" description="Helical" evidence="3">
    <location>
        <begin position="110"/>
        <end position="129"/>
    </location>
</feature>
<dbReference type="KEGG" id="msil:METEAL_08950"/>
<evidence type="ECO:0000256" key="2">
    <source>
        <dbReference type="ARBA" id="ARBA00034247"/>
    </source>
</evidence>
<evidence type="ECO:0000256" key="1">
    <source>
        <dbReference type="ARBA" id="ARBA00012528"/>
    </source>
</evidence>
<protein>
    <recommendedName>
        <fullName evidence="1">diguanylate cyclase</fullName>
        <ecNumber evidence="1">2.7.7.65</ecNumber>
    </recommendedName>
</protein>
<keyword evidence="3" id="KW-0812">Transmembrane</keyword>
<dbReference type="InterPro" id="IPR050469">
    <property type="entry name" value="Diguanylate_Cyclase"/>
</dbReference>
<dbReference type="InterPro" id="IPR000160">
    <property type="entry name" value="GGDEF_dom"/>
</dbReference>
<comment type="catalytic activity">
    <reaction evidence="2">
        <text>2 GTP = 3',3'-c-di-GMP + 2 diphosphate</text>
        <dbReference type="Rhea" id="RHEA:24898"/>
        <dbReference type="ChEBI" id="CHEBI:33019"/>
        <dbReference type="ChEBI" id="CHEBI:37565"/>
        <dbReference type="ChEBI" id="CHEBI:58805"/>
        <dbReference type="EC" id="2.7.7.65"/>
    </reaction>
</comment>
<feature type="transmembrane region" description="Helical" evidence="3">
    <location>
        <begin position="197"/>
        <end position="220"/>
    </location>
</feature>
<gene>
    <name evidence="5" type="ORF">METEAL_08950</name>
</gene>
<dbReference type="GO" id="GO:1902201">
    <property type="term" value="P:negative regulation of bacterial-type flagellum-dependent cell motility"/>
    <property type="evidence" value="ECO:0007669"/>
    <property type="project" value="TreeGrafter"/>
</dbReference>
<dbReference type="GO" id="GO:0005886">
    <property type="term" value="C:plasma membrane"/>
    <property type="evidence" value="ECO:0007669"/>
    <property type="project" value="TreeGrafter"/>
</dbReference>
<accession>A0AA48K804</accession>
<dbReference type="AlphaFoldDB" id="A0AA48K804"/>
<dbReference type="SMART" id="SM00267">
    <property type="entry name" value="GGDEF"/>
    <property type="match status" value="1"/>
</dbReference>
<proteinExistence type="predicted"/>
<evidence type="ECO:0000313" key="5">
    <source>
        <dbReference type="EMBL" id="BDU71721.1"/>
    </source>
</evidence>
<keyword evidence="6" id="KW-1185">Reference proteome</keyword>
<feature type="transmembrane region" description="Helical" evidence="3">
    <location>
        <begin position="72"/>
        <end position="98"/>
    </location>
</feature>
<keyword evidence="3" id="KW-0472">Membrane</keyword>
<dbReference type="FunFam" id="3.30.70.270:FF:000001">
    <property type="entry name" value="Diguanylate cyclase domain protein"/>
    <property type="match status" value="1"/>
</dbReference>
<dbReference type="GO" id="GO:0043709">
    <property type="term" value="P:cell adhesion involved in single-species biofilm formation"/>
    <property type="evidence" value="ECO:0007669"/>
    <property type="project" value="TreeGrafter"/>
</dbReference>
<organism evidence="5 6">
    <name type="scientific">Mesoterricola silvestris</name>
    <dbReference type="NCBI Taxonomy" id="2927979"/>
    <lineage>
        <taxon>Bacteria</taxon>
        <taxon>Pseudomonadati</taxon>
        <taxon>Acidobacteriota</taxon>
        <taxon>Holophagae</taxon>
        <taxon>Holophagales</taxon>
        <taxon>Holophagaceae</taxon>
        <taxon>Mesoterricola</taxon>
    </lineage>
</organism>
<dbReference type="InterPro" id="IPR043128">
    <property type="entry name" value="Rev_trsase/Diguanyl_cyclase"/>
</dbReference>
<evidence type="ECO:0000313" key="6">
    <source>
        <dbReference type="Proteomes" id="UP001238179"/>
    </source>
</evidence>
<dbReference type="PANTHER" id="PTHR45138">
    <property type="entry name" value="REGULATORY COMPONENTS OF SENSORY TRANSDUCTION SYSTEM"/>
    <property type="match status" value="1"/>
</dbReference>
<feature type="domain" description="GGDEF" evidence="4">
    <location>
        <begin position="262"/>
        <end position="392"/>
    </location>
</feature>
<dbReference type="Gene3D" id="3.30.70.270">
    <property type="match status" value="1"/>
</dbReference>
<dbReference type="Pfam" id="PF00990">
    <property type="entry name" value="GGDEF"/>
    <property type="match status" value="1"/>
</dbReference>
<dbReference type="PROSITE" id="PS50887">
    <property type="entry name" value="GGDEF"/>
    <property type="match status" value="1"/>
</dbReference>
<dbReference type="EC" id="2.7.7.65" evidence="1"/>